<sequence>MKTGDEHKLDRLFKNGLSKPEDHVTYRNEDWEAMEELLDKPKRRGIIFSMPVILSSAAAVLLLAFGLFLITNKTPVKKHILITKVKLKPQTSKNGQSIQQIPTQTAPSKHVAAMAKLVKRFPVIISKKSTKREINALPDYGTGPYVAVKDTTSPKKVKNNAQPQVFASNDSTSSGQPQQTALLASEIAAATTIPADSLATLLSVERKKKVRSTNTFRHPISLSIIAAPDFNGVGSAFNRTQIGTNAGLLLSVGITNKITMSTGAVYAKKPYTIGFSQYNYASDYKFSVNPIDVMADCRVLDIPLNINYQVYSRGINQLSIGTGLSSYFMLSERYSYTYPGNTIGAGDIEIKNQNKHLFGVININATYQRRINSKFGLNVQPYMKLPLTNIGYGRVNLKSTGVAFGASWYLNTSRAKK</sequence>
<feature type="transmembrane region" description="Helical" evidence="1">
    <location>
        <begin position="46"/>
        <end position="70"/>
    </location>
</feature>
<evidence type="ECO:0000256" key="1">
    <source>
        <dbReference type="SAM" id="Phobius"/>
    </source>
</evidence>
<proteinExistence type="predicted"/>
<keyword evidence="1" id="KW-1133">Transmembrane helix</keyword>
<protein>
    <recommendedName>
        <fullName evidence="4">Outer membrane protein beta-barrel domain-containing protein</fullName>
    </recommendedName>
</protein>
<reference evidence="2" key="1">
    <citation type="journal article" date="2014" name="Int. J. Syst. Evol. Microbiol.">
        <title>Complete genome sequence of Corynebacterium casei LMG S-19264T (=DSM 44701T), isolated from a smear-ripened cheese.</title>
        <authorList>
            <consortium name="US DOE Joint Genome Institute (JGI-PGF)"/>
            <person name="Walter F."/>
            <person name="Albersmeier A."/>
            <person name="Kalinowski J."/>
            <person name="Ruckert C."/>
        </authorList>
    </citation>
    <scope>NUCLEOTIDE SEQUENCE</scope>
    <source>
        <strain evidence="2">CCM 8711</strain>
    </source>
</reference>
<keyword evidence="3" id="KW-1185">Reference proteome</keyword>
<dbReference type="Proteomes" id="UP000662074">
    <property type="component" value="Unassembled WGS sequence"/>
</dbReference>
<keyword evidence="1" id="KW-0472">Membrane</keyword>
<keyword evidence="1" id="KW-0812">Transmembrane</keyword>
<name>A0A917J771_9SPHI</name>
<dbReference type="AlphaFoldDB" id="A0A917J771"/>
<organism evidence="2 3">
    <name type="scientific">Mucilaginibacter galii</name>
    <dbReference type="NCBI Taxonomy" id="2005073"/>
    <lineage>
        <taxon>Bacteria</taxon>
        <taxon>Pseudomonadati</taxon>
        <taxon>Bacteroidota</taxon>
        <taxon>Sphingobacteriia</taxon>
        <taxon>Sphingobacteriales</taxon>
        <taxon>Sphingobacteriaceae</taxon>
        <taxon>Mucilaginibacter</taxon>
    </lineage>
</organism>
<reference evidence="2" key="2">
    <citation type="submission" date="2020-09" db="EMBL/GenBank/DDBJ databases">
        <authorList>
            <person name="Sun Q."/>
            <person name="Sedlacek I."/>
        </authorList>
    </citation>
    <scope>NUCLEOTIDE SEQUENCE</scope>
    <source>
        <strain evidence="2">CCM 8711</strain>
    </source>
</reference>
<evidence type="ECO:0000313" key="2">
    <source>
        <dbReference type="EMBL" id="GGI49140.1"/>
    </source>
</evidence>
<evidence type="ECO:0008006" key="4">
    <source>
        <dbReference type="Google" id="ProtNLM"/>
    </source>
</evidence>
<accession>A0A917J771</accession>
<dbReference type="RefSeq" id="WP_188413224.1">
    <property type="nucleotide sequence ID" value="NZ_BMDO01000001.1"/>
</dbReference>
<comment type="caution">
    <text evidence="2">The sequence shown here is derived from an EMBL/GenBank/DDBJ whole genome shotgun (WGS) entry which is preliminary data.</text>
</comment>
<gene>
    <name evidence="2" type="ORF">GCM10011425_03520</name>
</gene>
<dbReference type="EMBL" id="BMDO01000001">
    <property type="protein sequence ID" value="GGI49140.1"/>
    <property type="molecule type" value="Genomic_DNA"/>
</dbReference>
<evidence type="ECO:0000313" key="3">
    <source>
        <dbReference type="Proteomes" id="UP000662074"/>
    </source>
</evidence>